<feature type="compositionally biased region" description="Basic residues" evidence="1">
    <location>
        <begin position="1"/>
        <end position="10"/>
    </location>
</feature>
<evidence type="ECO:0000256" key="1">
    <source>
        <dbReference type="SAM" id="MobiDB-lite"/>
    </source>
</evidence>
<comment type="caution">
    <text evidence="2">The sequence shown here is derived from an EMBL/GenBank/DDBJ whole genome shotgun (WGS) entry which is preliminary data.</text>
</comment>
<name>A0AAE1SS14_9SOLA</name>
<gene>
    <name evidence="2" type="ORF">RND71_005245</name>
</gene>
<dbReference type="AlphaFoldDB" id="A0AAE1SS14"/>
<feature type="region of interest" description="Disordered" evidence="1">
    <location>
        <begin position="1"/>
        <end position="49"/>
    </location>
</feature>
<organism evidence="2 3">
    <name type="scientific">Anisodus tanguticus</name>
    <dbReference type="NCBI Taxonomy" id="243964"/>
    <lineage>
        <taxon>Eukaryota</taxon>
        <taxon>Viridiplantae</taxon>
        <taxon>Streptophyta</taxon>
        <taxon>Embryophyta</taxon>
        <taxon>Tracheophyta</taxon>
        <taxon>Spermatophyta</taxon>
        <taxon>Magnoliopsida</taxon>
        <taxon>eudicotyledons</taxon>
        <taxon>Gunneridae</taxon>
        <taxon>Pentapetalae</taxon>
        <taxon>asterids</taxon>
        <taxon>lamiids</taxon>
        <taxon>Solanales</taxon>
        <taxon>Solanaceae</taxon>
        <taxon>Solanoideae</taxon>
        <taxon>Hyoscyameae</taxon>
        <taxon>Anisodus</taxon>
    </lineage>
</organism>
<reference evidence="2" key="1">
    <citation type="submission" date="2023-12" db="EMBL/GenBank/DDBJ databases">
        <title>Genome assembly of Anisodus tanguticus.</title>
        <authorList>
            <person name="Wang Y.-J."/>
        </authorList>
    </citation>
    <scope>NUCLEOTIDE SEQUENCE</scope>
    <source>
        <strain evidence="2">KB-2021</strain>
        <tissue evidence="2">Leaf</tissue>
    </source>
</reference>
<proteinExistence type="predicted"/>
<dbReference type="EMBL" id="JAVYJV010000003">
    <property type="protein sequence ID" value="KAK4374568.1"/>
    <property type="molecule type" value="Genomic_DNA"/>
</dbReference>
<feature type="compositionally biased region" description="Acidic residues" evidence="1">
    <location>
        <begin position="15"/>
        <end position="46"/>
    </location>
</feature>
<keyword evidence="3" id="KW-1185">Reference proteome</keyword>
<evidence type="ECO:0000313" key="2">
    <source>
        <dbReference type="EMBL" id="KAK4374568.1"/>
    </source>
</evidence>
<protein>
    <submittedName>
        <fullName evidence="2">Uncharacterized protein</fullName>
    </submittedName>
</protein>
<evidence type="ECO:0000313" key="3">
    <source>
        <dbReference type="Proteomes" id="UP001291623"/>
    </source>
</evidence>
<accession>A0AAE1SS14</accession>
<dbReference type="Proteomes" id="UP001291623">
    <property type="component" value="Unassembled WGS sequence"/>
</dbReference>
<sequence length="347" mass="37869">MLRKNGKNQKKSLVSEEDKEYEEKDEEDKLDEENDEEEQENEEDVETAEKIKSFSIAKSGARMPLDDHNDLTVILWSYQEFAIVTGMRCYPPPQPIPTVTLKKPVRTAKDVDLLDLVGKSCKEKNSLEHLKSRTVVHPWLVLTIREILMSFLASFVALEFEHDVLIDQFKVELAGVTTITIESSGVNGVNGAGGDCVGVGGGVDGAGIGDIISVNVGGGGGGVDDVVAGGDGVRDDDDNFHGEFSSGVGGYTPLSSRFSSIKVGTSKVPSCVYQCKTCKNKTNELIKKVEELTKAQTENNALIQELISKRGVNPSKQIIEPYTPIEFRKKRRAITKALANISSKTFA</sequence>